<name>A0A419VYR1_9BACT</name>
<feature type="domain" description="Major facilitator superfamily (MFS) profile" evidence="7">
    <location>
        <begin position="245"/>
        <end position="458"/>
    </location>
</feature>
<accession>A0A419VYR1</accession>
<proteinExistence type="predicted"/>
<gene>
    <name evidence="8" type="ORF">BC643_3526</name>
</gene>
<dbReference type="InterPro" id="IPR036259">
    <property type="entry name" value="MFS_trans_sf"/>
</dbReference>
<reference evidence="8 9" key="1">
    <citation type="submission" date="2018-09" db="EMBL/GenBank/DDBJ databases">
        <title>Genomic Encyclopedia of Archaeal and Bacterial Type Strains, Phase II (KMG-II): from individual species to whole genera.</title>
        <authorList>
            <person name="Goeker M."/>
        </authorList>
    </citation>
    <scope>NUCLEOTIDE SEQUENCE [LARGE SCALE GENOMIC DNA]</scope>
    <source>
        <strain evidence="8 9">DSM 27148</strain>
    </source>
</reference>
<evidence type="ECO:0000256" key="6">
    <source>
        <dbReference type="SAM" id="Phobius"/>
    </source>
</evidence>
<dbReference type="PANTHER" id="PTHR12778:SF10">
    <property type="entry name" value="MAJOR FACILITATOR SUPERFAMILY DOMAIN-CONTAINING PROTEIN 3"/>
    <property type="match status" value="1"/>
</dbReference>
<dbReference type="InterPro" id="IPR011701">
    <property type="entry name" value="MFS"/>
</dbReference>
<evidence type="ECO:0000259" key="7">
    <source>
        <dbReference type="PROSITE" id="PS50850"/>
    </source>
</evidence>
<feature type="transmembrane region" description="Helical" evidence="6">
    <location>
        <begin position="241"/>
        <end position="266"/>
    </location>
</feature>
<keyword evidence="9" id="KW-1185">Reference proteome</keyword>
<feature type="transmembrane region" description="Helical" evidence="6">
    <location>
        <begin position="94"/>
        <end position="114"/>
    </location>
</feature>
<dbReference type="Gene3D" id="1.20.1250.20">
    <property type="entry name" value="MFS general substrate transporter like domains"/>
    <property type="match status" value="1"/>
</dbReference>
<evidence type="ECO:0000256" key="5">
    <source>
        <dbReference type="ARBA" id="ARBA00023136"/>
    </source>
</evidence>
<evidence type="ECO:0000313" key="9">
    <source>
        <dbReference type="Proteomes" id="UP000283387"/>
    </source>
</evidence>
<feature type="transmembrane region" description="Helical" evidence="6">
    <location>
        <begin position="286"/>
        <end position="305"/>
    </location>
</feature>
<dbReference type="AlphaFoldDB" id="A0A419VYR1"/>
<feature type="transmembrane region" description="Helical" evidence="6">
    <location>
        <begin position="160"/>
        <end position="180"/>
    </location>
</feature>
<feature type="transmembrane region" description="Helical" evidence="6">
    <location>
        <begin position="120"/>
        <end position="139"/>
    </location>
</feature>
<dbReference type="InterPro" id="IPR020846">
    <property type="entry name" value="MFS_dom"/>
</dbReference>
<keyword evidence="2" id="KW-0813">Transport</keyword>
<feature type="transmembrane region" description="Helical" evidence="6">
    <location>
        <begin position="186"/>
        <end position="206"/>
    </location>
</feature>
<evidence type="ECO:0000256" key="4">
    <source>
        <dbReference type="ARBA" id="ARBA00022989"/>
    </source>
</evidence>
<evidence type="ECO:0000313" key="8">
    <source>
        <dbReference type="EMBL" id="RKD88377.1"/>
    </source>
</evidence>
<organism evidence="8 9">
    <name type="scientific">Mangrovibacterium diazotrophicum</name>
    <dbReference type="NCBI Taxonomy" id="1261403"/>
    <lineage>
        <taxon>Bacteria</taxon>
        <taxon>Pseudomonadati</taxon>
        <taxon>Bacteroidota</taxon>
        <taxon>Bacteroidia</taxon>
        <taxon>Marinilabiliales</taxon>
        <taxon>Prolixibacteraceae</taxon>
        <taxon>Mangrovibacterium</taxon>
    </lineage>
</organism>
<evidence type="ECO:0000256" key="3">
    <source>
        <dbReference type="ARBA" id="ARBA00022692"/>
    </source>
</evidence>
<keyword evidence="5 6" id="KW-0472">Membrane</keyword>
<evidence type="ECO:0000256" key="1">
    <source>
        <dbReference type="ARBA" id="ARBA00004141"/>
    </source>
</evidence>
<dbReference type="SUPFAM" id="SSF103473">
    <property type="entry name" value="MFS general substrate transporter"/>
    <property type="match status" value="1"/>
</dbReference>
<feature type="transmembrane region" description="Helical" evidence="6">
    <location>
        <begin position="317"/>
        <end position="336"/>
    </location>
</feature>
<dbReference type="EMBL" id="RAPN01000002">
    <property type="protein sequence ID" value="RKD88377.1"/>
    <property type="molecule type" value="Genomic_DNA"/>
</dbReference>
<feature type="transmembrane region" description="Helical" evidence="6">
    <location>
        <begin position="21"/>
        <end position="42"/>
    </location>
</feature>
<feature type="transmembrane region" description="Helical" evidence="6">
    <location>
        <begin position="48"/>
        <end position="73"/>
    </location>
</feature>
<sequence length="458" mass="50838">MITLDRGYSKPLPMTSLSESALLRYIAFTLLYFAQGIPQGLLMYSLPAWFAMNGISPGAISGFIAVIALPWSLKIIAAPFTDRFAYLPMGRRKPWLLFGQIGLTAGLVGLAFVPNPLSNLPALMVIGFLSSLFGVFQDVSTDGMAIDLLPRRQHARANGLMWGAKILGIAATVALCSFLIDSQGYFWAMISLAAILSLIMLVPVFMKERSCEKRFPWSRGKADPEAIYWDSQNWRAIVRSLLQVIFLPASLAMGFAALCLSIGSGLMDAILPVFTVQNLNWTDVDYSSVFSTTNLITGVLAMAVAGLMIDFWGKRRMISLFAILMFALTVSMALFHEYWATTWFVKGFFILFYALDTFATVAIFAIAMQLCWKRIAATQFALYMAVSNIGISFGAWLMGQLKTHFGWDVIFLSYAGLMILALVGISLMNLQKHAQQVDLLMSNFLDERIKNEALRRRA</sequence>
<comment type="subcellular location">
    <subcellularLocation>
        <location evidence="1">Membrane</location>
        <topology evidence="1">Multi-pass membrane protein</topology>
    </subcellularLocation>
</comment>
<dbReference type="PROSITE" id="PS50850">
    <property type="entry name" value="MFS"/>
    <property type="match status" value="1"/>
</dbReference>
<dbReference type="Pfam" id="PF07690">
    <property type="entry name" value="MFS_1"/>
    <property type="match status" value="1"/>
</dbReference>
<dbReference type="GO" id="GO:0016020">
    <property type="term" value="C:membrane"/>
    <property type="evidence" value="ECO:0007669"/>
    <property type="project" value="UniProtKB-SubCell"/>
</dbReference>
<dbReference type="OrthoDB" id="924673at2"/>
<feature type="transmembrane region" description="Helical" evidence="6">
    <location>
        <begin position="411"/>
        <end position="430"/>
    </location>
</feature>
<feature type="transmembrane region" description="Helical" evidence="6">
    <location>
        <begin position="380"/>
        <end position="399"/>
    </location>
</feature>
<dbReference type="Proteomes" id="UP000283387">
    <property type="component" value="Unassembled WGS sequence"/>
</dbReference>
<keyword evidence="3 6" id="KW-0812">Transmembrane</keyword>
<comment type="caution">
    <text evidence="8">The sequence shown here is derived from an EMBL/GenBank/DDBJ whole genome shotgun (WGS) entry which is preliminary data.</text>
</comment>
<dbReference type="GO" id="GO:0022857">
    <property type="term" value="F:transmembrane transporter activity"/>
    <property type="evidence" value="ECO:0007669"/>
    <property type="project" value="InterPro"/>
</dbReference>
<keyword evidence="4 6" id="KW-1133">Transmembrane helix</keyword>
<feature type="transmembrane region" description="Helical" evidence="6">
    <location>
        <begin position="348"/>
        <end position="368"/>
    </location>
</feature>
<dbReference type="InterPro" id="IPR004752">
    <property type="entry name" value="AmpG_permease/AT-1"/>
</dbReference>
<evidence type="ECO:0000256" key="2">
    <source>
        <dbReference type="ARBA" id="ARBA00022448"/>
    </source>
</evidence>
<dbReference type="PANTHER" id="PTHR12778">
    <property type="entry name" value="SOLUTE CARRIER FAMILY 33 ACETYL-COA TRANSPORTER -RELATED"/>
    <property type="match status" value="1"/>
</dbReference>
<protein>
    <submittedName>
        <fullName evidence="8">PAT family beta-lactamase induction signal transducer AmpG</fullName>
    </submittedName>
</protein>